<dbReference type="EMBL" id="AHKH01000053">
    <property type="protein sequence ID" value="EHQ60897.1"/>
    <property type="molecule type" value="Genomic_DNA"/>
</dbReference>
<dbReference type="RefSeq" id="WP_006678075.1">
    <property type="nucleotide sequence ID" value="NZ_AHKH01000053.1"/>
</dbReference>
<dbReference type="AlphaFoldDB" id="H3SJ61"/>
<dbReference type="STRING" id="1131935.PDENDC454_17933"/>
<comment type="caution">
    <text evidence="1">The sequence shown here is derived from an EMBL/GenBank/DDBJ whole genome shotgun (WGS) entry which is preliminary data.</text>
</comment>
<sequence length="265" mass="31348">MWNKKRFKYFLAFLIVFTGALGYYRFFVKGPFDHGELKKVAEQRLAEGFGMHFKAEKITYRPNENRSFYKIILHPVGHEQVKVYVNIPTDTGGKIEFMRWGVEGENLANILWGGYVNHQLEPIIKKVLGSNVLFHTEMKHFSEVGFGTSGIPRDDYIKKTSLHFDYYTQIVIFSDENHFIKKQQLNNVYELVHKLNEIEWLKKYHTIEFHFLNETNSNKAAISGAEEMKNYIRKNREKSLMSIKLLPEDLKLIRDSNDIRKYIQR</sequence>
<accession>H3SJ61</accession>
<protein>
    <submittedName>
        <fullName evidence="1">Uncharacterized protein</fullName>
    </submittedName>
</protein>
<dbReference type="OrthoDB" id="7208816at2"/>
<dbReference type="Proteomes" id="UP000003900">
    <property type="component" value="Unassembled WGS sequence"/>
</dbReference>
<evidence type="ECO:0000313" key="2">
    <source>
        <dbReference type="Proteomes" id="UP000003900"/>
    </source>
</evidence>
<dbReference type="PATRIC" id="fig|1131935.3.peg.3726"/>
<name>H3SJ61_9BACL</name>
<evidence type="ECO:0000313" key="1">
    <source>
        <dbReference type="EMBL" id="EHQ60897.1"/>
    </source>
</evidence>
<proteinExistence type="predicted"/>
<keyword evidence="2" id="KW-1185">Reference proteome</keyword>
<gene>
    <name evidence="1" type="ORF">PDENDC454_17933</name>
</gene>
<reference evidence="1 2" key="1">
    <citation type="journal article" date="2012" name="J. Bacteriol.">
        <title>Genome Sequence of the Pattern-Forming Social Bacterium Paenibacillus dendritiformis C454 Chiral Morphotype.</title>
        <authorList>
            <person name="Sirota-Madi A."/>
            <person name="Olender T."/>
            <person name="Helman Y."/>
            <person name="Brainis I."/>
            <person name="Finkelshtein A."/>
            <person name="Roth D."/>
            <person name="Hagai E."/>
            <person name="Leshkowitz D."/>
            <person name="Brodsky L."/>
            <person name="Galatenko V."/>
            <person name="Nikolaev V."/>
            <person name="Gutnick D.L."/>
            <person name="Lancet D."/>
            <person name="Ben-Jacob E."/>
        </authorList>
    </citation>
    <scope>NUCLEOTIDE SEQUENCE [LARGE SCALE GENOMIC DNA]</scope>
    <source>
        <strain evidence="1 2">C454</strain>
    </source>
</reference>
<organism evidence="1 2">
    <name type="scientific">Paenibacillus dendritiformis C454</name>
    <dbReference type="NCBI Taxonomy" id="1131935"/>
    <lineage>
        <taxon>Bacteria</taxon>
        <taxon>Bacillati</taxon>
        <taxon>Bacillota</taxon>
        <taxon>Bacilli</taxon>
        <taxon>Bacillales</taxon>
        <taxon>Paenibacillaceae</taxon>
        <taxon>Paenibacillus</taxon>
    </lineage>
</organism>